<dbReference type="EMBL" id="VZRB01000003">
    <property type="protein sequence ID" value="KAB1149234.1"/>
    <property type="molecule type" value="Genomic_DNA"/>
</dbReference>
<keyword evidence="2" id="KW-1185">Reference proteome</keyword>
<gene>
    <name evidence="1" type="ORF">F7R91_05605</name>
</gene>
<comment type="caution">
    <text evidence="1">The sequence shown here is derived from an EMBL/GenBank/DDBJ whole genome shotgun (WGS) entry which is preliminary data.</text>
</comment>
<evidence type="ECO:0000313" key="1">
    <source>
        <dbReference type="EMBL" id="KAB1149234.1"/>
    </source>
</evidence>
<protein>
    <submittedName>
        <fullName evidence="1">Uncharacterized protein</fullName>
    </submittedName>
</protein>
<dbReference type="AlphaFoldDB" id="A0A6H9V759"/>
<evidence type="ECO:0000313" key="2">
    <source>
        <dbReference type="Proteomes" id="UP000442707"/>
    </source>
</evidence>
<organism evidence="1 2">
    <name type="scientific">Streptomyces luteolifulvus</name>
    <dbReference type="NCBI Taxonomy" id="2615112"/>
    <lineage>
        <taxon>Bacteria</taxon>
        <taxon>Bacillati</taxon>
        <taxon>Actinomycetota</taxon>
        <taxon>Actinomycetes</taxon>
        <taxon>Kitasatosporales</taxon>
        <taxon>Streptomycetaceae</taxon>
        <taxon>Streptomyces</taxon>
    </lineage>
</organism>
<name>A0A6H9V759_9ACTN</name>
<dbReference type="Proteomes" id="UP000442707">
    <property type="component" value="Unassembled WGS sequence"/>
</dbReference>
<sequence length="134" mass="14785">MYTTDRLPTDDDRPVVSAFLVWACGEDLEKTLKDLEGKAKRGGGTAVIGLRITAVDGTYYVPGEPFIGGGTTQRGVGSRGYTAGGTNWTVYGTAVRREGEKDPREIEIRIGTGIDARSMELRYVEELVRRRRRT</sequence>
<reference evidence="1 2" key="1">
    <citation type="submission" date="2019-09" db="EMBL/GenBank/DDBJ databases">
        <title>Screening of Novel Bioactive Compounds from Soil-Associated.</title>
        <authorList>
            <person name="Zhao S."/>
        </authorList>
    </citation>
    <scope>NUCLEOTIDE SEQUENCE [LARGE SCALE GENOMIC DNA]</scope>
    <source>
        <strain evidence="1 2">HIT-DPA4</strain>
    </source>
</reference>
<proteinExistence type="predicted"/>
<dbReference type="RefSeq" id="WP_150945095.1">
    <property type="nucleotide sequence ID" value="NZ_VZRB01000003.1"/>
</dbReference>
<accession>A0A6H9V759</accession>